<dbReference type="Proteomes" id="UP000593564">
    <property type="component" value="Unassembled WGS sequence"/>
</dbReference>
<gene>
    <name evidence="1" type="ORF">HYC85_029921</name>
</gene>
<evidence type="ECO:0000313" key="2">
    <source>
        <dbReference type="Proteomes" id="UP000593564"/>
    </source>
</evidence>
<reference evidence="2" key="1">
    <citation type="journal article" date="2020" name="Nat. Commun.">
        <title>Genome assembly of wild tea tree DASZ reveals pedigree and selection history of tea varieties.</title>
        <authorList>
            <person name="Zhang W."/>
            <person name="Zhang Y."/>
            <person name="Qiu H."/>
            <person name="Guo Y."/>
            <person name="Wan H."/>
            <person name="Zhang X."/>
            <person name="Scossa F."/>
            <person name="Alseekh S."/>
            <person name="Zhang Q."/>
            <person name="Wang P."/>
            <person name="Xu L."/>
            <person name="Schmidt M.H."/>
            <person name="Jia X."/>
            <person name="Li D."/>
            <person name="Zhu A."/>
            <person name="Guo F."/>
            <person name="Chen W."/>
            <person name="Ni D."/>
            <person name="Usadel B."/>
            <person name="Fernie A.R."/>
            <person name="Wen W."/>
        </authorList>
    </citation>
    <scope>NUCLEOTIDE SEQUENCE [LARGE SCALE GENOMIC DNA]</scope>
    <source>
        <strain evidence="2">cv. G240</strain>
    </source>
</reference>
<keyword evidence="2" id="KW-1185">Reference proteome</keyword>
<comment type="caution">
    <text evidence="1">The sequence shown here is derived from an EMBL/GenBank/DDBJ whole genome shotgun (WGS) entry which is preliminary data.</text>
</comment>
<reference evidence="1 2" key="2">
    <citation type="submission" date="2020-07" db="EMBL/GenBank/DDBJ databases">
        <title>Genome assembly of wild tea tree DASZ reveals pedigree and selection history of tea varieties.</title>
        <authorList>
            <person name="Zhang W."/>
        </authorList>
    </citation>
    <scope>NUCLEOTIDE SEQUENCE [LARGE SCALE GENOMIC DNA]</scope>
    <source>
        <strain evidence="2">cv. G240</strain>
        <tissue evidence="1">Leaf</tissue>
    </source>
</reference>
<name>A0A7J7FZ87_CAMSI</name>
<accession>A0A7J7FZ87</accession>
<evidence type="ECO:0000313" key="1">
    <source>
        <dbReference type="EMBL" id="KAF5933750.1"/>
    </source>
</evidence>
<dbReference type="AlphaFoldDB" id="A0A7J7FZ87"/>
<organism evidence="1 2">
    <name type="scientific">Camellia sinensis</name>
    <name type="common">Tea plant</name>
    <name type="synonym">Thea sinensis</name>
    <dbReference type="NCBI Taxonomy" id="4442"/>
    <lineage>
        <taxon>Eukaryota</taxon>
        <taxon>Viridiplantae</taxon>
        <taxon>Streptophyta</taxon>
        <taxon>Embryophyta</taxon>
        <taxon>Tracheophyta</taxon>
        <taxon>Spermatophyta</taxon>
        <taxon>Magnoliopsida</taxon>
        <taxon>eudicotyledons</taxon>
        <taxon>Gunneridae</taxon>
        <taxon>Pentapetalae</taxon>
        <taxon>asterids</taxon>
        <taxon>Ericales</taxon>
        <taxon>Theaceae</taxon>
        <taxon>Camellia</taxon>
    </lineage>
</organism>
<sequence length="50" mass="6002">MVLYILHFWGIYNPTGYYIPFKKKLQTWDIWTPPDIISNPNLHIPQSNRA</sequence>
<proteinExistence type="predicted"/>
<protein>
    <submittedName>
        <fullName evidence="1">Uncharacterized protein</fullName>
    </submittedName>
</protein>
<dbReference type="EMBL" id="JACBKZ010000014">
    <property type="protein sequence ID" value="KAF5933750.1"/>
    <property type="molecule type" value="Genomic_DNA"/>
</dbReference>